<dbReference type="OrthoDB" id="2423195at2759"/>
<dbReference type="GO" id="GO:0004386">
    <property type="term" value="F:helicase activity"/>
    <property type="evidence" value="ECO:0007669"/>
    <property type="project" value="InterPro"/>
</dbReference>
<dbReference type="GO" id="GO:0031048">
    <property type="term" value="P:regulatory ncRNA-mediated heterochromatin formation"/>
    <property type="evidence" value="ECO:0007669"/>
    <property type="project" value="TreeGrafter"/>
</dbReference>
<evidence type="ECO:0000313" key="5">
    <source>
        <dbReference type="Proteomes" id="UP000001861"/>
    </source>
</evidence>
<feature type="domain" description="C3H1-type" evidence="3">
    <location>
        <begin position="55"/>
        <end position="83"/>
    </location>
</feature>
<evidence type="ECO:0000259" key="3">
    <source>
        <dbReference type="PROSITE" id="PS50103"/>
    </source>
</evidence>
<proteinExistence type="predicted"/>
<dbReference type="Pfam" id="PF13087">
    <property type="entry name" value="AAA_12"/>
    <property type="match status" value="1"/>
</dbReference>
<gene>
    <name evidence="4" type="ORF">CC1G_02000</name>
</gene>
<dbReference type="InterPro" id="IPR045055">
    <property type="entry name" value="DNA2/NAM7-like"/>
</dbReference>
<feature type="zinc finger region" description="C3H1-type" evidence="1">
    <location>
        <begin position="55"/>
        <end position="83"/>
    </location>
</feature>
<dbReference type="GO" id="GO:0031380">
    <property type="term" value="C:nuclear RNA-directed RNA polymerase complex"/>
    <property type="evidence" value="ECO:0007669"/>
    <property type="project" value="TreeGrafter"/>
</dbReference>
<evidence type="ECO:0000256" key="2">
    <source>
        <dbReference type="SAM" id="MobiDB-lite"/>
    </source>
</evidence>
<dbReference type="InterPro" id="IPR027417">
    <property type="entry name" value="P-loop_NTPase"/>
</dbReference>
<accession>A8N691</accession>
<dbReference type="RefSeq" id="XP_001830364.2">
    <property type="nucleotide sequence ID" value="XM_001830312.2"/>
</dbReference>
<dbReference type="InParanoid" id="A8N691"/>
<feature type="region of interest" description="Disordered" evidence="2">
    <location>
        <begin position="1"/>
        <end position="58"/>
    </location>
</feature>
<dbReference type="OMA" id="FHRFEGL"/>
<evidence type="ECO:0000256" key="1">
    <source>
        <dbReference type="PROSITE-ProRule" id="PRU00723"/>
    </source>
</evidence>
<organism evidence="4 5">
    <name type="scientific">Coprinopsis cinerea (strain Okayama-7 / 130 / ATCC MYA-4618 / FGSC 9003)</name>
    <name type="common">Inky cap fungus</name>
    <name type="synonym">Hormographiella aspergillata</name>
    <dbReference type="NCBI Taxonomy" id="240176"/>
    <lineage>
        <taxon>Eukaryota</taxon>
        <taxon>Fungi</taxon>
        <taxon>Dikarya</taxon>
        <taxon>Basidiomycota</taxon>
        <taxon>Agaricomycotina</taxon>
        <taxon>Agaricomycetes</taxon>
        <taxon>Agaricomycetidae</taxon>
        <taxon>Agaricales</taxon>
        <taxon>Agaricineae</taxon>
        <taxon>Psathyrellaceae</taxon>
        <taxon>Coprinopsis</taxon>
    </lineage>
</organism>
<feature type="compositionally biased region" description="Polar residues" evidence="2">
    <location>
        <begin position="968"/>
        <end position="978"/>
    </location>
</feature>
<feature type="compositionally biased region" description="Low complexity" evidence="2">
    <location>
        <begin position="37"/>
        <end position="53"/>
    </location>
</feature>
<keyword evidence="1" id="KW-0862">Zinc</keyword>
<name>A8N691_COPC7</name>
<dbReference type="Gene3D" id="3.40.50.300">
    <property type="entry name" value="P-loop containing nucleotide triphosphate hydrolases"/>
    <property type="match status" value="2"/>
</dbReference>
<dbReference type="EMBL" id="AACS02000003">
    <property type="protein sequence ID" value="EAU91511.2"/>
    <property type="molecule type" value="Genomic_DNA"/>
</dbReference>
<dbReference type="InterPro" id="IPR041679">
    <property type="entry name" value="DNA2/NAM7-like_C"/>
</dbReference>
<dbReference type="KEGG" id="cci:CC1G_02000"/>
<evidence type="ECO:0000313" key="4">
    <source>
        <dbReference type="EMBL" id="EAU91511.2"/>
    </source>
</evidence>
<dbReference type="PANTHER" id="PTHR10887">
    <property type="entry name" value="DNA2/NAM7 HELICASE FAMILY"/>
    <property type="match status" value="1"/>
</dbReference>
<dbReference type="PROSITE" id="PS50103">
    <property type="entry name" value="ZF_C3H1"/>
    <property type="match status" value="1"/>
</dbReference>
<dbReference type="HOGENOM" id="CLU_001490_2_1_1"/>
<dbReference type="Pfam" id="PF13086">
    <property type="entry name" value="AAA_11"/>
    <property type="match status" value="2"/>
</dbReference>
<reference evidence="4 5" key="1">
    <citation type="journal article" date="2010" name="Proc. Natl. Acad. Sci. U.S.A.">
        <title>Insights into evolution of multicellular fungi from the assembled chromosomes of the mushroom Coprinopsis cinerea (Coprinus cinereus).</title>
        <authorList>
            <person name="Stajich J.E."/>
            <person name="Wilke S.K."/>
            <person name="Ahren D."/>
            <person name="Au C.H."/>
            <person name="Birren B.W."/>
            <person name="Borodovsky M."/>
            <person name="Burns C."/>
            <person name="Canback B."/>
            <person name="Casselton L.A."/>
            <person name="Cheng C.K."/>
            <person name="Deng J."/>
            <person name="Dietrich F.S."/>
            <person name="Fargo D.C."/>
            <person name="Farman M.L."/>
            <person name="Gathman A.C."/>
            <person name="Goldberg J."/>
            <person name="Guigo R."/>
            <person name="Hoegger P.J."/>
            <person name="Hooker J.B."/>
            <person name="Huggins A."/>
            <person name="James T.Y."/>
            <person name="Kamada T."/>
            <person name="Kilaru S."/>
            <person name="Kodira C."/>
            <person name="Kues U."/>
            <person name="Kupfer D."/>
            <person name="Kwan H.S."/>
            <person name="Lomsadze A."/>
            <person name="Li W."/>
            <person name="Lilly W.W."/>
            <person name="Ma L.J."/>
            <person name="Mackey A.J."/>
            <person name="Manning G."/>
            <person name="Martin F."/>
            <person name="Muraguchi H."/>
            <person name="Natvig D.O."/>
            <person name="Palmerini H."/>
            <person name="Ramesh M.A."/>
            <person name="Rehmeyer C.J."/>
            <person name="Roe B.A."/>
            <person name="Shenoy N."/>
            <person name="Stanke M."/>
            <person name="Ter-Hovhannisyan V."/>
            <person name="Tunlid A."/>
            <person name="Velagapudi R."/>
            <person name="Vision T.J."/>
            <person name="Zeng Q."/>
            <person name="Zolan M.E."/>
            <person name="Pukkila P.J."/>
        </authorList>
    </citation>
    <scope>NUCLEOTIDE SEQUENCE [LARGE SCALE GENOMIC DNA]</scope>
    <source>
        <strain evidence="5">Okayama-7 / 130 / ATCC MYA-4618 / FGSC 9003</strain>
    </source>
</reference>
<dbReference type="InterPro" id="IPR000571">
    <property type="entry name" value="Znf_CCCH"/>
</dbReference>
<dbReference type="SUPFAM" id="SSF52540">
    <property type="entry name" value="P-loop containing nucleoside triphosphate hydrolases"/>
    <property type="match status" value="1"/>
</dbReference>
<protein>
    <recommendedName>
        <fullName evidence="3">C3H1-type domain-containing protein</fullName>
    </recommendedName>
</protein>
<keyword evidence="1" id="KW-0863">Zinc-finger</keyword>
<dbReference type="GO" id="GO:0008270">
    <property type="term" value="F:zinc ion binding"/>
    <property type="evidence" value="ECO:0007669"/>
    <property type="project" value="UniProtKB-KW"/>
</dbReference>
<comment type="caution">
    <text evidence="4">The sequence shown here is derived from an EMBL/GenBank/DDBJ whole genome shotgun (WGS) entry which is preliminary data.</text>
</comment>
<dbReference type="VEuPathDB" id="FungiDB:CC1G_02000"/>
<dbReference type="Proteomes" id="UP000001861">
    <property type="component" value="Unassembled WGS sequence"/>
</dbReference>
<dbReference type="PANTHER" id="PTHR10887:SF445">
    <property type="entry name" value="NFX1-TYPE ZINC FINGER-CONTAINING PROTEIN 1"/>
    <property type="match status" value="1"/>
</dbReference>
<sequence>MTLPENHDEPPKVNPTLQILSDESWMSRRHRGGRPTRGGPSTRGSNRPSARSSRPPPGGVCRFFWGTGRCRLGFECQYKHIASDPGLPSNVQPTNGASSMPALLEGGYSKIGNLGSDAFQSPPSVVMQSNEAHNALKRFLRDGYRFSSTSDVYAFLAPLESASGWGNGLSRITDVLLWSDVEFNAGTDRTTLSFQRGYFPVIRFLASGFIVKSTMTKCANTLYQTFLDNFDFIKLHLEAAIDDMVNSCSFKDPNAEQERALSGAELFSCLATVLFECMSRFKTAIIDCRVLVEIIDKLRLWSSDWIQGMTSVPPVFQDILCDNPDAKRVVVSHIEKQINRLLAIAEREMAKVDRVHEKHVPSALLGSRQRGTRRVKKGPRHDNDFADIDDIRIAPTHEELACKIPPYLPINVYDAPHHHPQESMERLQDTQFRLLREELTAPLRTSIQCVLDDLHNTKTKTTLSDLRKRNGGRYKGLTENGQDSVLFNLYTNVKFEEVVPDRRGLSVKISFDTPPGRARSQRPNARAQFWESSSGKRLMQGGLIGLVWRERGQITVHLGIIASPAKEIAEFVRNNPDRVAIRVAFFDSSLDVRALDALKFGGKKSTGDMLLVESPVMFEAVRPFLEALRVEPESIPFKEYLVHRPRSFLGKCEVPPPKYARMPGFHYQLAPLFPESSGVTDLKLFPTKQDSISEARTALDNSRLDPSQATAVVDALTREISLIQGPPGTGKSFVGIELLRVLVKTATPILMIAFTNHALDHLLSGVLDAGITSNIVRLGSRSADERVSSYSIEQLEHSNDRSSLLGSITSRNFRNLKDVERQFEQLLAKIKRPYTSSQDVTNFLLDKFPEHGKSIRDPPAWIRELHRQLQIAYQDRWTEVNRNQGRNDPRDDSLYSFWSRHEDIAFLSTPTYEELDPPRESHSEVQSTNMFDLLEQVGSFDDEDDEVCPVGDLPEWQKSFFASGAEVESTSNPSMNSDQADRSGDQGLARSPDPPVEPPRRSNLDVFFEAFDQPVPSIPSLDRPLENLLEDWNLWRMSRTERATLDGYWKQEIRRSKEQLYASEFDRLKQDHDTVLRAYNEGKEEVRRQLLEGVDIVGCTTTVLGAAKLTSLLRGVGPRIMLVEEAGQVLEAHILGSLVPSIEHMILIGDPLQLRPTLNNYFRHVAHGAIIILGIPHVSNRRAEKDAADHLEPHKVKMIRDLVLYLLKQGCYSKEGDIVVLCAYLGQLAKVRDALQDVVAVVIDERDQDELASREDGNENDDPTPSVEQFRVSKRVRLRTVDNYQGEEAKIVILSLVRNATSRWDAENQNRSTIGFLKWLSLAPKRVCLFLAIAHYWPQKVVVVFNRAATLLAADTNVP</sequence>
<keyword evidence="1" id="KW-0479">Metal-binding</keyword>
<keyword evidence="5" id="KW-1185">Reference proteome</keyword>
<dbReference type="eggNOG" id="KOG1807">
    <property type="taxonomic scope" value="Eukaryota"/>
</dbReference>
<dbReference type="InterPro" id="IPR041677">
    <property type="entry name" value="DNA2/NAM7_AAA_11"/>
</dbReference>
<feature type="compositionally biased region" description="Basic and acidic residues" evidence="2">
    <location>
        <begin position="1"/>
        <end position="11"/>
    </location>
</feature>
<dbReference type="GeneID" id="6006804"/>
<feature type="region of interest" description="Disordered" evidence="2">
    <location>
        <begin position="964"/>
        <end position="1001"/>
    </location>
</feature>